<proteinExistence type="predicted"/>
<gene>
    <name evidence="2" type="ORF">PCASD_02410</name>
</gene>
<comment type="caution">
    <text evidence="2">The sequence shown here is derived from an EMBL/GenBank/DDBJ whole genome shotgun (WGS) entry which is preliminary data.</text>
</comment>
<evidence type="ECO:0000313" key="3">
    <source>
        <dbReference type="Proteomes" id="UP000235392"/>
    </source>
</evidence>
<feature type="region of interest" description="Disordered" evidence="1">
    <location>
        <begin position="219"/>
        <end position="238"/>
    </location>
</feature>
<name>A0A2N5VM63_9BASI</name>
<evidence type="ECO:0000256" key="1">
    <source>
        <dbReference type="SAM" id="MobiDB-lite"/>
    </source>
</evidence>
<dbReference type="EMBL" id="PGCI01000007">
    <property type="protein sequence ID" value="PLW51084.1"/>
    <property type="molecule type" value="Genomic_DNA"/>
</dbReference>
<dbReference type="Proteomes" id="UP000235392">
    <property type="component" value="Unassembled WGS sequence"/>
</dbReference>
<protein>
    <submittedName>
        <fullName evidence="2">Uncharacterized protein</fullName>
    </submittedName>
</protein>
<reference evidence="2 3" key="1">
    <citation type="submission" date="2017-11" db="EMBL/GenBank/DDBJ databases">
        <title>De novo assembly and phasing of dikaryotic genomes from two isolates of Puccinia coronata f. sp. avenae, the causal agent of oat crown rust.</title>
        <authorList>
            <person name="Miller M.E."/>
            <person name="Zhang Y."/>
            <person name="Omidvar V."/>
            <person name="Sperschneider J."/>
            <person name="Schwessinger B."/>
            <person name="Raley C."/>
            <person name="Palmer J.M."/>
            <person name="Garnica D."/>
            <person name="Upadhyaya N."/>
            <person name="Rathjen J."/>
            <person name="Taylor J.M."/>
            <person name="Park R.F."/>
            <person name="Dodds P.N."/>
            <person name="Hirsch C.D."/>
            <person name="Kianian S.F."/>
            <person name="Figueroa M."/>
        </authorList>
    </citation>
    <scope>NUCLEOTIDE SEQUENCE [LARGE SCALE GENOMIC DNA]</scope>
    <source>
        <strain evidence="2">12SD80</strain>
    </source>
</reference>
<sequence>MSDYHFICPISYDSPTNSRVLTLPNCPSSATLQFGPETPIPSSVTMMSSHSNSANSNNAPSSVTLRSVQSDHAHNNIQVLDVESDNIHTNPPIDQNANNQSEDENKFSGKTMKIMIGFKLFIAKKTTHKKKTWGPVNLTHNFPITVTVGETSFESFQKLVARACNNQFNNTGTIILKGLSAFPQGIFCYSHDKPAKIAQRAKMEDLLAAQALKDEASRAAKRKVTNADSEGEESEDLDDKEWDTINFYMKRLLKEHLIKAKYD</sequence>
<feature type="compositionally biased region" description="Low complexity" evidence="1">
    <location>
        <begin position="42"/>
        <end position="62"/>
    </location>
</feature>
<accession>A0A2N5VM63</accession>
<feature type="compositionally biased region" description="Acidic residues" evidence="1">
    <location>
        <begin position="229"/>
        <end position="238"/>
    </location>
</feature>
<evidence type="ECO:0000313" key="2">
    <source>
        <dbReference type="EMBL" id="PLW51084.1"/>
    </source>
</evidence>
<feature type="region of interest" description="Disordered" evidence="1">
    <location>
        <begin position="37"/>
        <end position="67"/>
    </location>
</feature>
<dbReference type="AlphaFoldDB" id="A0A2N5VM63"/>
<organism evidence="2 3">
    <name type="scientific">Puccinia coronata f. sp. avenae</name>
    <dbReference type="NCBI Taxonomy" id="200324"/>
    <lineage>
        <taxon>Eukaryota</taxon>
        <taxon>Fungi</taxon>
        <taxon>Dikarya</taxon>
        <taxon>Basidiomycota</taxon>
        <taxon>Pucciniomycotina</taxon>
        <taxon>Pucciniomycetes</taxon>
        <taxon>Pucciniales</taxon>
        <taxon>Pucciniaceae</taxon>
        <taxon>Puccinia</taxon>
    </lineage>
</organism>